<dbReference type="GO" id="GO:0044545">
    <property type="term" value="C:NSL complex"/>
    <property type="evidence" value="ECO:0007669"/>
    <property type="project" value="TreeGrafter"/>
</dbReference>
<evidence type="ECO:0000256" key="4">
    <source>
        <dbReference type="SAM" id="MobiDB-lite"/>
    </source>
</evidence>
<dbReference type="OrthoDB" id="8963741at2759"/>
<evidence type="ECO:0000313" key="6">
    <source>
        <dbReference type="RefSeq" id="XP_029291745.1"/>
    </source>
</evidence>
<proteinExistence type="predicted"/>
<comment type="subcellular location">
    <subcellularLocation>
        <location evidence="1">Nucleus</location>
    </subcellularLocation>
</comment>
<dbReference type="GO" id="GO:0071339">
    <property type="term" value="C:MLL1 complex"/>
    <property type="evidence" value="ECO:0007669"/>
    <property type="project" value="TreeGrafter"/>
</dbReference>
<evidence type="ECO:0000256" key="3">
    <source>
        <dbReference type="ARBA" id="ARBA00023242"/>
    </source>
</evidence>
<protein>
    <submittedName>
        <fullName evidence="6">Zinc finger and BTB domain-containing protein 47-like</fullName>
    </submittedName>
</protein>
<keyword evidence="5" id="KW-1185">Reference proteome</keyword>
<accession>A0A6J2Q2B9</accession>
<sequence length="176" mass="19910">MKTPPDRSGITFEVGAQLEARDRHKNWYSYKVCFYDGVVLTVKPTKVKPFQEKSRSEKSAVGSEGWEEGESEEEEEEEDGGEREEERKEEEMENVTSEEKEGAEEEERKRKAEPSSSHPPAKKKADDGRSGGAQNQPITADSTQPAPPDPASIDKGKHQRLSDTNNYRRPLWIKTS</sequence>
<feature type="compositionally biased region" description="Acidic residues" evidence="4">
    <location>
        <begin position="65"/>
        <end position="83"/>
    </location>
</feature>
<dbReference type="GO" id="GO:0006357">
    <property type="term" value="P:regulation of transcription by RNA polymerase II"/>
    <property type="evidence" value="ECO:0007669"/>
    <property type="project" value="TreeGrafter"/>
</dbReference>
<dbReference type="InterPro" id="IPR043449">
    <property type="entry name" value="PHF20-like"/>
</dbReference>
<dbReference type="KEGG" id="cgob:115010955"/>
<reference evidence="6" key="1">
    <citation type="submission" date="2025-08" db="UniProtKB">
        <authorList>
            <consortium name="RefSeq"/>
        </authorList>
    </citation>
    <scope>IDENTIFICATION</scope>
</reference>
<evidence type="ECO:0000256" key="2">
    <source>
        <dbReference type="ARBA" id="ARBA00022737"/>
    </source>
</evidence>
<feature type="compositionally biased region" description="Polar residues" evidence="4">
    <location>
        <begin position="132"/>
        <end position="144"/>
    </location>
</feature>
<evidence type="ECO:0000256" key="1">
    <source>
        <dbReference type="ARBA" id="ARBA00004123"/>
    </source>
</evidence>
<dbReference type="PANTHER" id="PTHR15856">
    <property type="entry name" value="PHD FINGER PROTEIN 20-RELATED"/>
    <property type="match status" value="1"/>
</dbReference>
<dbReference type="PANTHER" id="PTHR15856:SF27">
    <property type="entry name" value="PHD FINGER PROTEIN 20"/>
    <property type="match status" value="1"/>
</dbReference>
<dbReference type="Gene3D" id="2.30.30.140">
    <property type="match status" value="1"/>
</dbReference>
<dbReference type="GeneID" id="115010955"/>
<dbReference type="Proteomes" id="UP000504630">
    <property type="component" value="Chromosome 7"/>
</dbReference>
<keyword evidence="3" id="KW-0539">Nucleus</keyword>
<feature type="compositionally biased region" description="Basic and acidic residues" evidence="4">
    <location>
        <begin position="49"/>
        <end position="58"/>
    </location>
</feature>
<dbReference type="AlphaFoldDB" id="A0A6J2Q2B9"/>
<dbReference type="RefSeq" id="XP_029291745.1">
    <property type="nucleotide sequence ID" value="XM_029435885.1"/>
</dbReference>
<organism evidence="5 6">
    <name type="scientific">Cottoperca gobio</name>
    <name type="common">Frogmouth</name>
    <name type="synonym">Aphritis gobio</name>
    <dbReference type="NCBI Taxonomy" id="56716"/>
    <lineage>
        <taxon>Eukaryota</taxon>
        <taxon>Metazoa</taxon>
        <taxon>Chordata</taxon>
        <taxon>Craniata</taxon>
        <taxon>Vertebrata</taxon>
        <taxon>Euteleostomi</taxon>
        <taxon>Actinopterygii</taxon>
        <taxon>Neopterygii</taxon>
        <taxon>Teleostei</taxon>
        <taxon>Neoteleostei</taxon>
        <taxon>Acanthomorphata</taxon>
        <taxon>Eupercaria</taxon>
        <taxon>Perciformes</taxon>
        <taxon>Notothenioidei</taxon>
        <taxon>Bovichtidae</taxon>
        <taxon>Cottoperca</taxon>
    </lineage>
</organism>
<dbReference type="InParanoid" id="A0A6J2Q2B9"/>
<name>A0A6J2Q2B9_COTGO</name>
<evidence type="ECO:0000313" key="5">
    <source>
        <dbReference type="Proteomes" id="UP000504630"/>
    </source>
</evidence>
<gene>
    <name evidence="6" type="primary">LOC115010955</name>
</gene>
<feature type="region of interest" description="Disordered" evidence="4">
    <location>
        <begin position="44"/>
        <end position="176"/>
    </location>
</feature>
<keyword evidence="2" id="KW-0677">Repeat</keyword>